<proteinExistence type="predicted"/>
<evidence type="ECO:0000256" key="1">
    <source>
        <dbReference type="SAM" id="Phobius"/>
    </source>
</evidence>
<name>A0A173MKN1_9BACT</name>
<keyword evidence="1" id="KW-1133">Transmembrane helix</keyword>
<keyword evidence="3" id="KW-1185">Reference proteome</keyword>
<dbReference type="InterPro" id="IPR002591">
    <property type="entry name" value="Phosphodiest/P_Trfase"/>
</dbReference>
<sequence length="443" mass="50019">MQLLIKKRSVSSVVFLSTFKLYIPGLLIYIFMRLNIKYILIVFILLYMPSLLQAQKARKTVFIIVDGIPANVIEKVSHPHLAAIAKAGGYSRAYVGGKKGTYSETPTISAVGYNSVLTGTWVHKHNVWDNDIKAPNYHYPTLFRYYKEAYPKGKTAIFSSWQDNRTKLVGDQLPATGNLAIDIHYDGLELDTIQYPHDAARNFMSRIDDSVAHIAAQSIRTQAPDLTWVYLEHTDDMGHMFGDSPKFYQAVEAADARVGYIYDAVQYRMQQFKEDWLVIVTTDHGRDSATGHHHGGQSNRERSSWIFTNAKNLNEEFQAPYCAVVDIAPTVARFMQLPIAENNAYEIDGIPFTGSLSISNLEAKQENNQLHITWAALHPKETITLWIAHSNKQKEGGTDNYQKLTTLPAEATQWSIPLTSLPQGMHKIVATGKYNTINCWFIN</sequence>
<dbReference type="AlphaFoldDB" id="A0A173MKN1"/>
<dbReference type="KEGG" id="fln:FLA_3993"/>
<dbReference type="STRING" id="477680.SAMN05421788_103305"/>
<dbReference type="GO" id="GO:0016787">
    <property type="term" value="F:hydrolase activity"/>
    <property type="evidence" value="ECO:0007669"/>
    <property type="project" value="UniProtKB-ARBA"/>
</dbReference>
<dbReference type="PANTHER" id="PTHR10151">
    <property type="entry name" value="ECTONUCLEOTIDE PYROPHOSPHATASE/PHOSPHODIESTERASE"/>
    <property type="match status" value="1"/>
</dbReference>
<evidence type="ECO:0000313" key="3">
    <source>
        <dbReference type="Proteomes" id="UP000186917"/>
    </source>
</evidence>
<dbReference type="EMBL" id="FTOR01000003">
    <property type="protein sequence ID" value="SIT07180.1"/>
    <property type="molecule type" value="Genomic_DNA"/>
</dbReference>
<dbReference type="Pfam" id="PF01663">
    <property type="entry name" value="Phosphodiest"/>
    <property type="match status" value="1"/>
</dbReference>
<feature type="transmembrane region" description="Helical" evidence="1">
    <location>
        <begin position="12"/>
        <end position="32"/>
    </location>
</feature>
<dbReference type="Gene3D" id="3.40.720.10">
    <property type="entry name" value="Alkaline Phosphatase, subunit A"/>
    <property type="match status" value="1"/>
</dbReference>
<reference evidence="3" key="1">
    <citation type="submission" date="2017-01" db="EMBL/GenBank/DDBJ databases">
        <authorList>
            <person name="Varghese N."/>
            <person name="Submissions S."/>
        </authorList>
    </citation>
    <scope>NUCLEOTIDE SEQUENCE [LARGE SCALE GENOMIC DNA]</scope>
    <source>
        <strain evidence="3">DSM 21054</strain>
    </source>
</reference>
<dbReference type="Proteomes" id="UP000186917">
    <property type="component" value="Unassembled WGS sequence"/>
</dbReference>
<dbReference type="InterPro" id="IPR017850">
    <property type="entry name" value="Alkaline_phosphatase_core_sf"/>
</dbReference>
<keyword evidence="1" id="KW-0472">Membrane</keyword>
<organism evidence="2 3">
    <name type="scientific">Filimonas lacunae</name>
    <dbReference type="NCBI Taxonomy" id="477680"/>
    <lineage>
        <taxon>Bacteria</taxon>
        <taxon>Pseudomonadati</taxon>
        <taxon>Bacteroidota</taxon>
        <taxon>Chitinophagia</taxon>
        <taxon>Chitinophagales</taxon>
        <taxon>Chitinophagaceae</taxon>
        <taxon>Filimonas</taxon>
    </lineage>
</organism>
<protein>
    <submittedName>
        <fullName evidence="2">Type I phosphodiesterase / nucleotide pyrophosphatase</fullName>
    </submittedName>
</protein>
<accession>A0A173MKN1</accession>
<evidence type="ECO:0000313" key="2">
    <source>
        <dbReference type="EMBL" id="SIT07180.1"/>
    </source>
</evidence>
<gene>
    <name evidence="2" type="ORF">SAMN05421788_103305</name>
</gene>
<dbReference type="SUPFAM" id="SSF53649">
    <property type="entry name" value="Alkaline phosphatase-like"/>
    <property type="match status" value="1"/>
</dbReference>
<keyword evidence="1" id="KW-0812">Transmembrane</keyword>
<dbReference type="PANTHER" id="PTHR10151:SF120">
    <property type="entry name" value="BIS(5'-ADENOSYL)-TRIPHOSPHATASE"/>
    <property type="match status" value="1"/>
</dbReference>